<keyword evidence="7" id="KW-0998">Cell outer membrane</keyword>
<dbReference type="SUPFAM" id="SSF56935">
    <property type="entry name" value="Porins"/>
    <property type="match status" value="1"/>
</dbReference>
<dbReference type="KEGG" id="psym:J1N51_02980"/>
<feature type="signal peptide" evidence="8">
    <location>
        <begin position="1"/>
        <end position="24"/>
    </location>
</feature>
<name>A0A975DCL9_9GAMM</name>
<dbReference type="EMBL" id="CP072110">
    <property type="protein sequence ID" value="QTH64458.1"/>
    <property type="molecule type" value="Genomic_DNA"/>
</dbReference>
<sequence length="450" mass="49365">MNNRFINTCVSITVSLLLINSAIADEYHYKNVLLGTKAIGLGGAFTSISDDMSAVFYNPAGLAQTKLNNSASLSTFAWEEMDIKEVFADNSDFSRSSFSIVPSFLGTGKNTDRWHWSLAFAVSDLSIERNYSTAKTDILLDNGAQIGTETQFANIDLDNASYELGIGGAVKINDNWSFGSSMILKYKQFETVQGSGILANVNTQLGPINQGFTATRRITDINVIATPQIGVLYKSPEFNWGLKASQDVALNRNFEAAHQIFVSSVGGVPAPGRNASVGLIQGEKKQEYATNISTGLSKQFNRVMVSFDIDYYSDVDVKPFTISDFHPPITRNLKKVINYSLGFSYHLSKTNKMTLGFFTDNANDQIDTAQPYQRTEVIDLLGLSLSVNTDAFGFPITIGGYVKQGTGEIRLSDIRVVENIIGLPLYPPSETFDVSEAEKRMAVLYISANF</sequence>
<dbReference type="InterPro" id="IPR005017">
    <property type="entry name" value="OMPP1/FadL/TodX"/>
</dbReference>
<evidence type="ECO:0000313" key="10">
    <source>
        <dbReference type="Proteomes" id="UP000682739"/>
    </source>
</evidence>
<evidence type="ECO:0000256" key="6">
    <source>
        <dbReference type="ARBA" id="ARBA00023136"/>
    </source>
</evidence>
<reference evidence="9" key="1">
    <citation type="submission" date="2021-03" db="EMBL/GenBank/DDBJ databases">
        <title>Description of Psychrosphaera ytuae sp. nov. isolated from deep sea sediment of South China Sea.</title>
        <authorList>
            <person name="Zhang J."/>
            <person name="Xu X.-D."/>
        </authorList>
    </citation>
    <scope>NUCLEOTIDE SEQUENCE</scope>
    <source>
        <strain evidence="9">MTZ26</strain>
    </source>
</reference>
<dbReference type="Gene3D" id="2.40.160.60">
    <property type="entry name" value="Outer membrane protein transport protein (OMPP1/FadL/TodX)"/>
    <property type="match status" value="1"/>
</dbReference>
<keyword evidence="3" id="KW-1134">Transmembrane beta strand</keyword>
<proteinExistence type="inferred from homology"/>
<evidence type="ECO:0000256" key="7">
    <source>
        <dbReference type="ARBA" id="ARBA00023237"/>
    </source>
</evidence>
<gene>
    <name evidence="9" type="ORF">J1N51_02980</name>
</gene>
<accession>A0A975DCL9</accession>
<dbReference type="PANTHER" id="PTHR35093:SF8">
    <property type="entry name" value="OUTER MEMBRANE PROTEIN NMB0088-RELATED"/>
    <property type="match status" value="1"/>
</dbReference>
<dbReference type="GO" id="GO:0009279">
    <property type="term" value="C:cell outer membrane"/>
    <property type="evidence" value="ECO:0007669"/>
    <property type="project" value="UniProtKB-SubCell"/>
</dbReference>
<protein>
    <recommendedName>
        <fullName evidence="11">Aromatic hydrocarbon degradation protein</fullName>
    </recommendedName>
</protein>
<comment type="similarity">
    <text evidence="2">Belongs to the OmpP1/FadL family.</text>
</comment>
<dbReference type="RefSeq" id="WP_208832512.1">
    <property type="nucleotide sequence ID" value="NZ_CP072110.1"/>
</dbReference>
<organism evidence="9 10">
    <name type="scientific">Psychrosphaera ytuae</name>
    <dbReference type="NCBI Taxonomy" id="2820710"/>
    <lineage>
        <taxon>Bacteria</taxon>
        <taxon>Pseudomonadati</taxon>
        <taxon>Pseudomonadota</taxon>
        <taxon>Gammaproteobacteria</taxon>
        <taxon>Alteromonadales</taxon>
        <taxon>Pseudoalteromonadaceae</taxon>
        <taxon>Psychrosphaera</taxon>
    </lineage>
</organism>
<dbReference type="GO" id="GO:0015483">
    <property type="term" value="F:long-chain fatty acid transporting porin activity"/>
    <property type="evidence" value="ECO:0007669"/>
    <property type="project" value="TreeGrafter"/>
</dbReference>
<dbReference type="Proteomes" id="UP000682739">
    <property type="component" value="Chromosome"/>
</dbReference>
<keyword evidence="5 8" id="KW-0732">Signal</keyword>
<evidence type="ECO:0000256" key="1">
    <source>
        <dbReference type="ARBA" id="ARBA00004571"/>
    </source>
</evidence>
<evidence type="ECO:0000256" key="3">
    <source>
        <dbReference type="ARBA" id="ARBA00022452"/>
    </source>
</evidence>
<comment type="subcellular location">
    <subcellularLocation>
        <location evidence="1">Cell outer membrane</location>
        <topology evidence="1">Multi-pass membrane protein</topology>
    </subcellularLocation>
</comment>
<evidence type="ECO:0000256" key="2">
    <source>
        <dbReference type="ARBA" id="ARBA00008163"/>
    </source>
</evidence>
<evidence type="ECO:0000256" key="4">
    <source>
        <dbReference type="ARBA" id="ARBA00022692"/>
    </source>
</evidence>
<evidence type="ECO:0008006" key="11">
    <source>
        <dbReference type="Google" id="ProtNLM"/>
    </source>
</evidence>
<evidence type="ECO:0000313" key="9">
    <source>
        <dbReference type="EMBL" id="QTH64458.1"/>
    </source>
</evidence>
<evidence type="ECO:0000256" key="8">
    <source>
        <dbReference type="SAM" id="SignalP"/>
    </source>
</evidence>
<keyword evidence="10" id="KW-1185">Reference proteome</keyword>
<keyword evidence="6" id="KW-0472">Membrane</keyword>
<dbReference type="PANTHER" id="PTHR35093">
    <property type="entry name" value="OUTER MEMBRANE PROTEIN NMB0088-RELATED"/>
    <property type="match status" value="1"/>
</dbReference>
<evidence type="ECO:0000256" key="5">
    <source>
        <dbReference type="ARBA" id="ARBA00022729"/>
    </source>
</evidence>
<keyword evidence="4" id="KW-0812">Transmembrane</keyword>
<feature type="chain" id="PRO_5037861722" description="Aromatic hydrocarbon degradation protein" evidence="8">
    <location>
        <begin position="25"/>
        <end position="450"/>
    </location>
</feature>
<dbReference type="AlphaFoldDB" id="A0A975DCL9"/>